<dbReference type="Gene3D" id="3.80.10.10">
    <property type="entry name" value="Ribonuclease Inhibitor"/>
    <property type="match status" value="1"/>
</dbReference>
<protein>
    <submittedName>
        <fullName evidence="5">RNI-like protein</fullName>
    </submittedName>
</protein>
<dbReference type="SUPFAM" id="SSF52047">
    <property type="entry name" value="RNI-like"/>
    <property type="match status" value="1"/>
</dbReference>
<feature type="region of interest" description="Disordered" evidence="4">
    <location>
        <begin position="484"/>
        <end position="506"/>
    </location>
</feature>
<evidence type="ECO:0000256" key="2">
    <source>
        <dbReference type="ARBA" id="ARBA00022614"/>
    </source>
</evidence>
<feature type="region of interest" description="Disordered" evidence="4">
    <location>
        <begin position="555"/>
        <end position="576"/>
    </location>
</feature>
<evidence type="ECO:0000256" key="1">
    <source>
        <dbReference type="ARBA" id="ARBA00022468"/>
    </source>
</evidence>
<comment type="caution">
    <text evidence="5">The sequence shown here is derived from an EMBL/GenBank/DDBJ whole genome shotgun (WGS) entry which is preliminary data.</text>
</comment>
<dbReference type="InterPro" id="IPR027038">
    <property type="entry name" value="RanGap"/>
</dbReference>
<evidence type="ECO:0000256" key="3">
    <source>
        <dbReference type="ARBA" id="ARBA00022737"/>
    </source>
</evidence>
<feature type="compositionally biased region" description="Basic and acidic residues" evidence="4">
    <location>
        <begin position="322"/>
        <end position="356"/>
    </location>
</feature>
<feature type="region of interest" description="Disordered" evidence="4">
    <location>
        <begin position="261"/>
        <end position="393"/>
    </location>
</feature>
<dbReference type="GO" id="GO:0031267">
    <property type="term" value="F:small GTPase binding"/>
    <property type="evidence" value="ECO:0007669"/>
    <property type="project" value="TreeGrafter"/>
</dbReference>
<keyword evidence="3" id="KW-0677">Repeat</keyword>
<dbReference type="Proteomes" id="UP000799772">
    <property type="component" value="Unassembled WGS sequence"/>
</dbReference>
<dbReference type="EMBL" id="ML978122">
    <property type="protein sequence ID" value="KAF2102751.1"/>
    <property type="molecule type" value="Genomic_DNA"/>
</dbReference>
<dbReference type="GO" id="GO:0048471">
    <property type="term" value="C:perinuclear region of cytoplasm"/>
    <property type="evidence" value="ECO:0007669"/>
    <property type="project" value="TreeGrafter"/>
</dbReference>
<dbReference type="PANTHER" id="PTHR24113">
    <property type="entry name" value="RAN GTPASE-ACTIVATING PROTEIN 1"/>
    <property type="match status" value="1"/>
</dbReference>
<feature type="compositionally biased region" description="Low complexity" evidence="4">
    <location>
        <begin position="1022"/>
        <end position="1042"/>
    </location>
</feature>
<feature type="compositionally biased region" description="Basic and acidic residues" evidence="4">
    <location>
        <begin position="261"/>
        <end position="272"/>
    </location>
</feature>
<dbReference type="AlphaFoldDB" id="A0A9P4IR59"/>
<feature type="compositionally biased region" description="Polar residues" evidence="4">
    <location>
        <begin position="73"/>
        <end position="82"/>
    </location>
</feature>
<dbReference type="GO" id="GO:0005829">
    <property type="term" value="C:cytosol"/>
    <property type="evidence" value="ECO:0007669"/>
    <property type="project" value="TreeGrafter"/>
</dbReference>
<dbReference type="GO" id="GO:0006913">
    <property type="term" value="P:nucleocytoplasmic transport"/>
    <property type="evidence" value="ECO:0007669"/>
    <property type="project" value="TreeGrafter"/>
</dbReference>
<feature type="compositionally biased region" description="Low complexity" evidence="4">
    <location>
        <begin position="370"/>
        <end position="379"/>
    </location>
</feature>
<evidence type="ECO:0000313" key="5">
    <source>
        <dbReference type="EMBL" id="KAF2102751.1"/>
    </source>
</evidence>
<dbReference type="OrthoDB" id="8436363at2759"/>
<feature type="compositionally biased region" description="Polar residues" evidence="4">
    <location>
        <begin position="928"/>
        <end position="938"/>
    </location>
</feature>
<feature type="compositionally biased region" description="Polar residues" evidence="4">
    <location>
        <begin position="119"/>
        <end position="146"/>
    </location>
</feature>
<feature type="region of interest" description="Disordered" evidence="4">
    <location>
        <begin position="924"/>
        <end position="947"/>
    </location>
</feature>
<feature type="region of interest" description="Disordered" evidence="4">
    <location>
        <begin position="17"/>
        <end position="192"/>
    </location>
</feature>
<name>A0A9P4IR59_9PEZI</name>
<reference evidence="5" key="1">
    <citation type="journal article" date="2020" name="Stud. Mycol.">
        <title>101 Dothideomycetes genomes: a test case for predicting lifestyles and emergence of pathogens.</title>
        <authorList>
            <person name="Haridas S."/>
            <person name="Albert R."/>
            <person name="Binder M."/>
            <person name="Bloem J."/>
            <person name="Labutti K."/>
            <person name="Salamov A."/>
            <person name="Andreopoulos B."/>
            <person name="Baker S."/>
            <person name="Barry K."/>
            <person name="Bills G."/>
            <person name="Bluhm B."/>
            <person name="Cannon C."/>
            <person name="Castanera R."/>
            <person name="Culley D."/>
            <person name="Daum C."/>
            <person name="Ezra D."/>
            <person name="Gonzalez J."/>
            <person name="Henrissat B."/>
            <person name="Kuo A."/>
            <person name="Liang C."/>
            <person name="Lipzen A."/>
            <person name="Lutzoni F."/>
            <person name="Magnuson J."/>
            <person name="Mondo S."/>
            <person name="Nolan M."/>
            <person name="Ohm R."/>
            <person name="Pangilinan J."/>
            <person name="Park H.-J."/>
            <person name="Ramirez L."/>
            <person name="Alfaro M."/>
            <person name="Sun H."/>
            <person name="Tritt A."/>
            <person name="Yoshinaga Y."/>
            <person name="Zwiers L.-H."/>
            <person name="Turgeon B."/>
            <person name="Goodwin S."/>
            <person name="Spatafora J."/>
            <person name="Crous P."/>
            <person name="Grigoriev I."/>
        </authorList>
    </citation>
    <scope>NUCLEOTIDE SEQUENCE</scope>
    <source>
        <strain evidence="5">CBS 133067</strain>
    </source>
</reference>
<feature type="compositionally biased region" description="Polar residues" evidence="4">
    <location>
        <begin position="1043"/>
        <end position="1056"/>
    </location>
</feature>
<accession>A0A9P4IR59</accession>
<sequence>MEGIHGVDVSWLHHSNREHHHRIHAPTSPGLTKDAPPKTSSHGGLPAQPPSTPSDKHPMTVSDDIAPHEQSPHMINSTPSKSFSKRPGLMGRTSSEKSFASTSSQSSDSSKSTTRRGSWISNLSSKFGGSQQALPGSPAVTSSPKPAQTGIHPPPGVQVNGLHQHLPTVKEGQAPKKEEVEPYVPQAPKSGSSFFSNALRRLSSSSTTSTSGKVIPHGGVCPRRIMNIDMNRERCTMPELDQNKLRKVAFCVDVEIAGGPRYKDDMDLDEKKKKNKDKRLKEKGEGAVLKNPQAAADQKEKEGSVNGEDLDNACAPNAGGTVKEEDNKDTDSNDKKKRTDEEKKERAEKKRRKAEENGSLPKEFSRDGDSSSPNSSVPATPRPQDRPTTDPLRIYRRCCQLRETPILKRITEQLAQPQICPIDRPGMVTCLNLTGSRLQLPDVVALSDWLAVVPVKKLLLEDADLTDEGIRVILASLLAAKPPAEQRSSPRHLKATTPTFPTDHDSLHHERLGIVEKLSLKNNPRLTDTAWKHISLFLYMCRSLKALDVSMNTFPQPPQTDAPLSTSPLSRKDSNSTDLGEIFSKALSTRLGGSHLEELMMAECDLAGPTIRKIVDAVVMSGVSRLGLAGNDLDEDGLEAVIHYLRSGVCQGIDLAGNDLGDRLSRLAGAFTTESPLWALSLAENNLTPESLKPLFPALLKLPNLRFLDFSRNHALFENTPDALPLLRKYIPQLQQIKRLHLCDVALEPRQAIGLAEVLPESPNLAHLNILENPELQKLASATCEADQEEACALYASLMAAARVSDTIICIDIDVPTQDNSEIVKALGKQVVAYCLRNMERFAATELPQAADAVQSVTEFHGSGAFDKDIDVPEVLLHLVGHVDGNPENHDDDEPAPDDDYIVGGAGVVKALTYCLSEKAAEMRKESVPNSGSATPQRKSLIDPEAGASVKAKKLSKNLLDSARKIRMRLHPAMIKEARAGDDMNFRRLQFLDDTLKNIIDRFEAEYPDTRITPAPDAVGGSPASTPSSSPPQSLLSSSPATGPNTPSSLFKDTDSFTNSTAIEDSEDEDLHGLGRRSRHASDVSLAGRMMGLEEGRMHKLGQAIRQDILGVTNGESESAIDDSGAENGDIPDHHHSEAEIAEFKHKLENLQGAELREEIKKAGWAEVFRSIGANVEELKALRKAGEMGELGEEEEREWAKFREAQEKAIENAMISKSGRKQKTDSAIVS</sequence>
<evidence type="ECO:0000313" key="6">
    <source>
        <dbReference type="Proteomes" id="UP000799772"/>
    </source>
</evidence>
<dbReference type="InterPro" id="IPR032675">
    <property type="entry name" value="LRR_dom_sf"/>
</dbReference>
<keyword evidence="1" id="KW-0343">GTPase activation</keyword>
<organism evidence="5 6">
    <name type="scientific">Rhizodiscina lignyota</name>
    <dbReference type="NCBI Taxonomy" id="1504668"/>
    <lineage>
        <taxon>Eukaryota</taxon>
        <taxon>Fungi</taxon>
        <taxon>Dikarya</taxon>
        <taxon>Ascomycota</taxon>
        <taxon>Pezizomycotina</taxon>
        <taxon>Dothideomycetes</taxon>
        <taxon>Pleosporomycetidae</taxon>
        <taxon>Aulographales</taxon>
        <taxon>Rhizodiscinaceae</taxon>
        <taxon>Rhizodiscina</taxon>
    </lineage>
</organism>
<dbReference type="GO" id="GO:0005096">
    <property type="term" value="F:GTPase activator activity"/>
    <property type="evidence" value="ECO:0007669"/>
    <property type="project" value="UniProtKB-KW"/>
</dbReference>
<evidence type="ECO:0000256" key="4">
    <source>
        <dbReference type="SAM" id="MobiDB-lite"/>
    </source>
</evidence>
<keyword evidence="6" id="KW-1185">Reference proteome</keyword>
<feature type="region of interest" description="Disordered" evidence="4">
    <location>
        <begin position="1063"/>
        <end position="1082"/>
    </location>
</feature>
<proteinExistence type="predicted"/>
<keyword evidence="2" id="KW-0433">Leucine-rich repeat</keyword>
<feature type="region of interest" description="Disordered" evidence="4">
    <location>
        <begin position="1008"/>
        <end position="1056"/>
    </location>
</feature>
<feature type="compositionally biased region" description="Low complexity" evidence="4">
    <location>
        <begin position="92"/>
        <end position="118"/>
    </location>
</feature>
<gene>
    <name evidence="5" type="ORF">NA57DRAFT_71736</name>
</gene>
<dbReference type="GO" id="GO:0005634">
    <property type="term" value="C:nucleus"/>
    <property type="evidence" value="ECO:0007669"/>
    <property type="project" value="TreeGrafter"/>
</dbReference>
<dbReference type="PANTHER" id="PTHR24113:SF12">
    <property type="entry name" value="RAN GTPASE-ACTIVATING PROTEIN 1"/>
    <property type="match status" value="1"/>
</dbReference>